<dbReference type="Gene3D" id="3.60.20.10">
    <property type="entry name" value="Glutamine Phosphoribosylpyrophosphate, subunit 1, domain 1"/>
    <property type="match status" value="1"/>
</dbReference>
<proteinExistence type="inferred from homology"/>
<dbReference type="EMBL" id="CP036271">
    <property type="protein sequence ID" value="QDT56476.1"/>
    <property type="molecule type" value="Genomic_DNA"/>
</dbReference>
<keyword evidence="6 8" id="KW-0315">Glutamine amidotransferase</keyword>
<dbReference type="InterPro" id="IPR001962">
    <property type="entry name" value="Asn_synthase"/>
</dbReference>
<sequence>MCGFAGFWQPVVGRALSKAALSDRAQRMANTLVTRGPDDLGVWCDEPSGVAIGFRRLAIRDLSAAGAQPMVSRSGATVLAFNGEIYNAGELKRGLLESGVNDFRGQSDTEILLEAIEEWGLDATLKKCVGMFAIAVWDLRERTLQLARDRFGEKPLYYGVQNGILLFGSELKALENHPACARDVDRASLTAFARHGYVPAPRSIYRGISKLRPGTILSIWDRDVTFNRLQTPRPYWNIEEQFALAQLAPFEGSDDEGVCQLDHLLSDSIRGQSVADVPLGAFLSGGIDSSLVVAQMQRQSRRPIRTFTIGFDAAGFNEAPHAAAVARHLGTDHTELYVTAQQAMDVIPRLPDIYDEPFADSSQIPTFLVSQLARQSVTVSLSGDGGDEIFGGYARFAGADSLWRAVGWIPSPLRQLAALGARTIPGLGRSGRGSFLRKVYHGSQVVGAKSFQDAYRQILSSWKSPEQVVLQADDRPGASLARPLRDRYREMMLLDSMHFLPDDILTKVDRATMSVSLESRSPLLDHRIAEFAWRLPMSMIFRNGEGKWLLRQVLEKYVPRKLFDRPKMGFAVPVSAWLRGPLRTWGDDLLSEGRLRREGYWNSAVVRSAWMAHLAGKVDASARLWPILMFQSWQDRQRTDIAHRRAA</sequence>
<dbReference type="InterPro" id="IPR051786">
    <property type="entry name" value="ASN_synthetase/amidase"/>
</dbReference>
<comment type="catalytic activity">
    <reaction evidence="7">
        <text>L-aspartate + L-glutamine + ATP + H2O = L-asparagine + L-glutamate + AMP + diphosphate + H(+)</text>
        <dbReference type="Rhea" id="RHEA:12228"/>
        <dbReference type="ChEBI" id="CHEBI:15377"/>
        <dbReference type="ChEBI" id="CHEBI:15378"/>
        <dbReference type="ChEBI" id="CHEBI:29985"/>
        <dbReference type="ChEBI" id="CHEBI:29991"/>
        <dbReference type="ChEBI" id="CHEBI:30616"/>
        <dbReference type="ChEBI" id="CHEBI:33019"/>
        <dbReference type="ChEBI" id="CHEBI:58048"/>
        <dbReference type="ChEBI" id="CHEBI:58359"/>
        <dbReference type="ChEBI" id="CHEBI:456215"/>
        <dbReference type="EC" id="6.3.5.4"/>
    </reaction>
</comment>
<gene>
    <name evidence="12" type="primary">asnB_2</name>
    <name evidence="12" type="ORF">Pan44_45300</name>
</gene>
<dbReference type="Pfam" id="PF00733">
    <property type="entry name" value="Asn_synthase"/>
    <property type="match status" value="1"/>
</dbReference>
<dbReference type="GO" id="GO:0006529">
    <property type="term" value="P:asparagine biosynthetic process"/>
    <property type="evidence" value="ECO:0007669"/>
    <property type="project" value="UniProtKB-KW"/>
</dbReference>
<dbReference type="InterPro" id="IPR017932">
    <property type="entry name" value="GATase_2_dom"/>
</dbReference>
<dbReference type="PIRSF" id="PIRSF001589">
    <property type="entry name" value="Asn_synthetase_glu-h"/>
    <property type="match status" value="1"/>
</dbReference>
<evidence type="ECO:0000256" key="1">
    <source>
        <dbReference type="ARBA" id="ARBA00005187"/>
    </source>
</evidence>
<dbReference type="GO" id="GO:0005829">
    <property type="term" value="C:cytosol"/>
    <property type="evidence" value="ECO:0007669"/>
    <property type="project" value="TreeGrafter"/>
</dbReference>
<feature type="binding site" evidence="9">
    <location>
        <position position="108"/>
    </location>
    <ligand>
        <name>L-glutamine</name>
        <dbReference type="ChEBI" id="CHEBI:58359"/>
    </ligand>
</feature>
<keyword evidence="8" id="KW-0061">Asparagine biosynthesis</keyword>
<dbReference type="PROSITE" id="PS51278">
    <property type="entry name" value="GATASE_TYPE_2"/>
    <property type="match status" value="1"/>
</dbReference>
<dbReference type="Gene3D" id="3.40.50.620">
    <property type="entry name" value="HUPs"/>
    <property type="match status" value="1"/>
</dbReference>
<comment type="pathway">
    <text evidence="1">Amino-acid biosynthesis; L-asparagine biosynthesis; L-asparagine from L-aspartate (L-Gln route): step 1/1.</text>
</comment>
<dbReference type="InterPro" id="IPR014729">
    <property type="entry name" value="Rossmann-like_a/b/a_fold"/>
</dbReference>
<dbReference type="Pfam" id="PF13522">
    <property type="entry name" value="GATase_6"/>
    <property type="match status" value="1"/>
</dbReference>
<keyword evidence="12" id="KW-0436">Ligase</keyword>
<dbReference type="RefSeq" id="WP_145033948.1">
    <property type="nucleotide sequence ID" value="NZ_CP036271.1"/>
</dbReference>
<keyword evidence="13" id="KW-1185">Reference proteome</keyword>
<reference evidence="12 13" key="1">
    <citation type="submission" date="2019-02" db="EMBL/GenBank/DDBJ databases">
        <title>Deep-cultivation of Planctomycetes and their phenomic and genomic characterization uncovers novel biology.</title>
        <authorList>
            <person name="Wiegand S."/>
            <person name="Jogler M."/>
            <person name="Boedeker C."/>
            <person name="Pinto D."/>
            <person name="Vollmers J."/>
            <person name="Rivas-Marin E."/>
            <person name="Kohn T."/>
            <person name="Peeters S.H."/>
            <person name="Heuer A."/>
            <person name="Rast P."/>
            <person name="Oberbeckmann S."/>
            <person name="Bunk B."/>
            <person name="Jeske O."/>
            <person name="Meyerdierks A."/>
            <person name="Storesund J.E."/>
            <person name="Kallscheuer N."/>
            <person name="Luecker S."/>
            <person name="Lage O.M."/>
            <person name="Pohl T."/>
            <person name="Merkel B.J."/>
            <person name="Hornburger P."/>
            <person name="Mueller R.-W."/>
            <person name="Bruemmer F."/>
            <person name="Labrenz M."/>
            <person name="Spormann A.M."/>
            <person name="Op den Camp H."/>
            <person name="Overmann J."/>
            <person name="Amann R."/>
            <person name="Jetten M.S.M."/>
            <person name="Mascher T."/>
            <person name="Medema M.H."/>
            <person name="Devos D.P."/>
            <person name="Kaster A.-K."/>
            <person name="Ovreas L."/>
            <person name="Rohde M."/>
            <person name="Galperin M.Y."/>
            <person name="Jogler C."/>
        </authorList>
    </citation>
    <scope>NUCLEOTIDE SEQUENCE [LARGE SCALE GENOMIC DNA]</scope>
    <source>
        <strain evidence="12 13">Pan44</strain>
    </source>
</reference>
<evidence type="ECO:0000256" key="2">
    <source>
        <dbReference type="ARBA" id="ARBA00005752"/>
    </source>
</evidence>
<dbReference type="SUPFAM" id="SSF56235">
    <property type="entry name" value="N-terminal nucleophile aminohydrolases (Ntn hydrolases)"/>
    <property type="match status" value="1"/>
</dbReference>
<dbReference type="CDD" id="cd00712">
    <property type="entry name" value="AsnB"/>
    <property type="match status" value="1"/>
</dbReference>
<evidence type="ECO:0000256" key="6">
    <source>
        <dbReference type="ARBA" id="ARBA00022962"/>
    </source>
</evidence>
<dbReference type="Proteomes" id="UP000315700">
    <property type="component" value="Chromosome"/>
</dbReference>
<comment type="similarity">
    <text evidence="2">Belongs to the asparagine synthetase family.</text>
</comment>
<name>A0A517SK31_9PLAN</name>
<dbReference type="PANTHER" id="PTHR43284:SF1">
    <property type="entry name" value="ASPARAGINE SYNTHETASE"/>
    <property type="match status" value="1"/>
</dbReference>
<dbReference type="KEGG" id="ccos:Pan44_45300"/>
<feature type="active site" description="For GATase activity" evidence="8">
    <location>
        <position position="2"/>
    </location>
</feature>
<feature type="binding site" evidence="9">
    <location>
        <begin position="382"/>
        <end position="383"/>
    </location>
    <ligand>
        <name>ATP</name>
        <dbReference type="ChEBI" id="CHEBI:30616"/>
    </ligand>
</feature>
<evidence type="ECO:0000256" key="3">
    <source>
        <dbReference type="ARBA" id="ARBA00012737"/>
    </source>
</evidence>
<keyword evidence="5 9" id="KW-0067">ATP-binding</keyword>
<dbReference type="CDD" id="cd01991">
    <property type="entry name" value="Asn_synthase_B_C"/>
    <property type="match status" value="1"/>
</dbReference>
<dbReference type="InterPro" id="IPR033738">
    <property type="entry name" value="AsnB_N"/>
</dbReference>
<evidence type="ECO:0000256" key="9">
    <source>
        <dbReference type="PIRSR" id="PIRSR001589-2"/>
    </source>
</evidence>
<evidence type="ECO:0000256" key="5">
    <source>
        <dbReference type="ARBA" id="ARBA00022840"/>
    </source>
</evidence>
<evidence type="ECO:0000313" key="13">
    <source>
        <dbReference type="Proteomes" id="UP000315700"/>
    </source>
</evidence>
<accession>A0A517SK31</accession>
<dbReference type="NCBIfam" id="TIGR01536">
    <property type="entry name" value="asn_synth_AEB"/>
    <property type="match status" value="1"/>
</dbReference>
<dbReference type="InterPro" id="IPR029055">
    <property type="entry name" value="Ntn_hydrolases_N"/>
</dbReference>
<evidence type="ECO:0000259" key="11">
    <source>
        <dbReference type="PROSITE" id="PS51278"/>
    </source>
</evidence>
<dbReference type="SUPFAM" id="SSF52402">
    <property type="entry name" value="Adenine nucleotide alpha hydrolases-like"/>
    <property type="match status" value="1"/>
</dbReference>
<dbReference type="PANTHER" id="PTHR43284">
    <property type="entry name" value="ASPARAGINE SYNTHETASE (GLUTAMINE-HYDROLYZING)"/>
    <property type="match status" value="1"/>
</dbReference>
<keyword evidence="4 9" id="KW-0547">Nucleotide-binding</keyword>
<dbReference type="InParanoid" id="A0A517SK31"/>
<keyword evidence="8" id="KW-0028">Amino-acid biosynthesis</keyword>
<organism evidence="12 13">
    <name type="scientific">Caulifigura coniformis</name>
    <dbReference type="NCBI Taxonomy" id="2527983"/>
    <lineage>
        <taxon>Bacteria</taxon>
        <taxon>Pseudomonadati</taxon>
        <taxon>Planctomycetota</taxon>
        <taxon>Planctomycetia</taxon>
        <taxon>Planctomycetales</taxon>
        <taxon>Planctomycetaceae</taxon>
        <taxon>Caulifigura</taxon>
    </lineage>
</organism>
<feature type="binding site" evidence="9">
    <location>
        <position position="309"/>
    </location>
    <ligand>
        <name>ATP</name>
        <dbReference type="ChEBI" id="CHEBI:30616"/>
    </ligand>
</feature>
<evidence type="ECO:0000256" key="4">
    <source>
        <dbReference type="ARBA" id="ARBA00022741"/>
    </source>
</evidence>
<evidence type="ECO:0000313" key="12">
    <source>
        <dbReference type="EMBL" id="QDT56476.1"/>
    </source>
</evidence>
<feature type="domain" description="Glutamine amidotransferase type-2" evidence="11">
    <location>
        <begin position="2"/>
        <end position="222"/>
    </location>
</feature>
<dbReference type="InterPro" id="IPR006426">
    <property type="entry name" value="Asn_synth_AEB"/>
</dbReference>
<dbReference type="AlphaFoldDB" id="A0A517SK31"/>
<dbReference type="EC" id="6.3.5.4" evidence="3"/>
<evidence type="ECO:0000256" key="8">
    <source>
        <dbReference type="PIRSR" id="PIRSR001589-1"/>
    </source>
</evidence>
<evidence type="ECO:0000256" key="7">
    <source>
        <dbReference type="ARBA" id="ARBA00048741"/>
    </source>
</evidence>
<dbReference type="GO" id="GO:0005524">
    <property type="term" value="F:ATP binding"/>
    <property type="evidence" value="ECO:0007669"/>
    <property type="project" value="UniProtKB-KW"/>
</dbReference>
<evidence type="ECO:0000256" key="10">
    <source>
        <dbReference type="PIRSR" id="PIRSR001589-3"/>
    </source>
</evidence>
<feature type="site" description="Important for beta-aspartyl-AMP intermediate formation" evidence="10">
    <location>
        <position position="384"/>
    </location>
</feature>
<dbReference type="OrthoDB" id="9763290at2"/>
<protein>
    <recommendedName>
        <fullName evidence="3">asparagine synthase (glutamine-hydrolyzing)</fullName>
        <ecNumber evidence="3">6.3.5.4</ecNumber>
    </recommendedName>
</protein>
<dbReference type="FunCoup" id="A0A517SK31">
    <property type="interactions" value="494"/>
</dbReference>
<dbReference type="GO" id="GO:0004066">
    <property type="term" value="F:asparagine synthase (glutamine-hydrolyzing) activity"/>
    <property type="evidence" value="ECO:0007669"/>
    <property type="project" value="UniProtKB-EC"/>
</dbReference>